<dbReference type="InterPro" id="IPR011992">
    <property type="entry name" value="EF-hand-dom_pair"/>
</dbReference>
<accession>A0ABR2FJ72</accession>
<keyword evidence="10 13" id="KW-1133">Transmembrane helix</keyword>
<evidence type="ECO:0000256" key="11">
    <source>
        <dbReference type="ARBA" id="ARBA00023002"/>
    </source>
</evidence>
<dbReference type="SMART" id="SM00054">
    <property type="entry name" value="EFh"/>
    <property type="match status" value="1"/>
</dbReference>
<evidence type="ECO:0000256" key="2">
    <source>
        <dbReference type="ARBA" id="ARBA00007975"/>
    </source>
</evidence>
<evidence type="ECO:0000256" key="6">
    <source>
        <dbReference type="ARBA" id="ARBA00022723"/>
    </source>
</evidence>
<comment type="subcellular location">
    <subcellularLocation>
        <location evidence="1">Membrane</location>
        <topology evidence="1">Multi-pass membrane protein</topology>
    </subcellularLocation>
</comment>
<dbReference type="Pfam" id="PF08414">
    <property type="entry name" value="NADPH_Ox"/>
    <property type="match status" value="1"/>
</dbReference>
<evidence type="ECO:0000256" key="12">
    <source>
        <dbReference type="ARBA" id="ARBA00023136"/>
    </source>
</evidence>
<dbReference type="PANTHER" id="PTHR11972">
    <property type="entry name" value="NADPH OXIDASE"/>
    <property type="match status" value="1"/>
</dbReference>
<protein>
    <submittedName>
        <fullName evidence="16">Uncharacterized protein</fullName>
    </submittedName>
</protein>
<keyword evidence="7" id="KW-0274">FAD</keyword>
<dbReference type="InterPro" id="IPR017938">
    <property type="entry name" value="Riboflavin_synthase-like_b-brl"/>
</dbReference>
<dbReference type="Pfam" id="PF08030">
    <property type="entry name" value="NAD_binding_6"/>
    <property type="match status" value="1"/>
</dbReference>
<dbReference type="CDD" id="cd00051">
    <property type="entry name" value="EFh"/>
    <property type="match status" value="1"/>
</dbReference>
<evidence type="ECO:0000313" key="16">
    <source>
        <dbReference type="EMBL" id="KAK8580906.1"/>
    </source>
</evidence>
<evidence type="ECO:0000256" key="9">
    <source>
        <dbReference type="ARBA" id="ARBA00022857"/>
    </source>
</evidence>
<dbReference type="SUPFAM" id="SSF47473">
    <property type="entry name" value="EF-hand"/>
    <property type="match status" value="1"/>
</dbReference>
<dbReference type="InterPro" id="IPR013130">
    <property type="entry name" value="Fe3_Rdtase_TM_dom"/>
</dbReference>
<evidence type="ECO:0000256" key="7">
    <source>
        <dbReference type="ARBA" id="ARBA00022827"/>
    </source>
</evidence>
<dbReference type="InterPro" id="IPR013623">
    <property type="entry name" value="NADPH_Ox"/>
</dbReference>
<evidence type="ECO:0000256" key="5">
    <source>
        <dbReference type="ARBA" id="ARBA00022692"/>
    </source>
</evidence>
<evidence type="ECO:0000256" key="13">
    <source>
        <dbReference type="SAM" id="Phobius"/>
    </source>
</evidence>
<keyword evidence="9" id="KW-0521">NADP</keyword>
<dbReference type="InterPro" id="IPR002048">
    <property type="entry name" value="EF_hand_dom"/>
</dbReference>
<dbReference type="EMBL" id="JBBPBM010000006">
    <property type="protein sequence ID" value="KAK8580906.1"/>
    <property type="molecule type" value="Genomic_DNA"/>
</dbReference>
<dbReference type="InterPro" id="IPR013112">
    <property type="entry name" value="FAD-bd_8"/>
</dbReference>
<dbReference type="PROSITE" id="PS00018">
    <property type="entry name" value="EF_HAND_1"/>
    <property type="match status" value="1"/>
</dbReference>
<feature type="transmembrane region" description="Helical" evidence="13">
    <location>
        <begin position="372"/>
        <end position="391"/>
    </location>
</feature>
<evidence type="ECO:0000256" key="3">
    <source>
        <dbReference type="ARBA" id="ARBA00022559"/>
    </source>
</evidence>
<dbReference type="PROSITE" id="PS51384">
    <property type="entry name" value="FAD_FR"/>
    <property type="match status" value="1"/>
</dbReference>
<name>A0ABR2FJ72_9ROSI</name>
<dbReference type="InterPro" id="IPR039261">
    <property type="entry name" value="FNR_nucleotide-bd"/>
</dbReference>
<evidence type="ECO:0000256" key="10">
    <source>
        <dbReference type="ARBA" id="ARBA00022989"/>
    </source>
</evidence>
<dbReference type="CDD" id="cd06186">
    <property type="entry name" value="NOX_Duox_like_FAD_NADP"/>
    <property type="match status" value="1"/>
</dbReference>
<dbReference type="InterPro" id="IPR000778">
    <property type="entry name" value="Cyt_b245_heavy_chain"/>
</dbReference>
<evidence type="ECO:0000256" key="4">
    <source>
        <dbReference type="ARBA" id="ARBA00022630"/>
    </source>
</evidence>
<dbReference type="Gene3D" id="2.40.30.10">
    <property type="entry name" value="Translation factors"/>
    <property type="match status" value="1"/>
</dbReference>
<gene>
    <name evidence="16" type="ORF">V6N12_071155</name>
</gene>
<keyword evidence="4" id="KW-0285">Flavoprotein</keyword>
<dbReference type="InterPro" id="IPR013121">
    <property type="entry name" value="Fe_red_NAD-bd_6"/>
</dbReference>
<feature type="domain" description="FAD-binding FR-type" evidence="15">
    <location>
        <begin position="602"/>
        <end position="726"/>
    </location>
</feature>
<dbReference type="InterPro" id="IPR017927">
    <property type="entry name" value="FAD-bd_FR_type"/>
</dbReference>
<dbReference type="SUPFAM" id="SSF63380">
    <property type="entry name" value="Riboflavin synthase domain-like"/>
    <property type="match status" value="1"/>
</dbReference>
<dbReference type="Gene3D" id="1.10.238.10">
    <property type="entry name" value="EF-hand"/>
    <property type="match status" value="1"/>
</dbReference>
<feature type="transmembrane region" description="Helical" evidence="13">
    <location>
        <begin position="553"/>
        <end position="576"/>
    </location>
</feature>
<dbReference type="PANTHER" id="PTHR11972:SF197">
    <property type="entry name" value="RESPIRATORY BURST OXIDASE HOMOLOG PROTEIN D"/>
    <property type="match status" value="1"/>
</dbReference>
<evidence type="ECO:0000259" key="14">
    <source>
        <dbReference type="PROSITE" id="PS50222"/>
    </source>
</evidence>
<dbReference type="PROSITE" id="PS50222">
    <property type="entry name" value="EF_HAND_2"/>
    <property type="match status" value="1"/>
</dbReference>
<dbReference type="PRINTS" id="PR00466">
    <property type="entry name" value="GP91PHOX"/>
</dbReference>
<keyword evidence="6" id="KW-0479">Metal-binding</keyword>
<keyword evidence="5 13" id="KW-0812">Transmembrane</keyword>
<evidence type="ECO:0000256" key="1">
    <source>
        <dbReference type="ARBA" id="ARBA00004141"/>
    </source>
</evidence>
<dbReference type="InterPro" id="IPR018247">
    <property type="entry name" value="EF_Hand_1_Ca_BS"/>
</dbReference>
<dbReference type="Pfam" id="PF01794">
    <property type="entry name" value="Ferric_reduct"/>
    <property type="match status" value="1"/>
</dbReference>
<dbReference type="Gene3D" id="3.40.50.80">
    <property type="entry name" value="Nucleotide-binding domain of ferredoxin-NADP reductase (FNR) module"/>
    <property type="match status" value="1"/>
</dbReference>
<keyword evidence="8" id="KW-0106">Calcium</keyword>
<evidence type="ECO:0000256" key="8">
    <source>
        <dbReference type="ARBA" id="ARBA00022837"/>
    </source>
</evidence>
<comment type="similarity">
    <text evidence="2">Belongs to the RBOH (TC 5.B.1.3) family.</text>
</comment>
<dbReference type="Pfam" id="PF08022">
    <property type="entry name" value="FAD_binding_8"/>
    <property type="match status" value="1"/>
</dbReference>
<organism evidence="16 17">
    <name type="scientific">Hibiscus sabdariffa</name>
    <name type="common">roselle</name>
    <dbReference type="NCBI Taxonomy" id="183260"/>
    <lineage>
        <taxon>Eukaryota</taxon>
        <taxon>Viridiplantae</taxon>
        <taxon>Streptophyta</taxon>
        <taxon>Embryophyta</taxon>
        <taxon>Tracheophyta</taxon>
        <taxon>Spermatophyta</taxon>
        <taxon>Magnoliopsida</taxon>
        <taxon>eudicotyledons</taxon>
        <taxon>Gunneridae</taxon>
        <taxon>Pentapetalae</taxon>
        <taxon>rosids</taxon>
        <taxon>malvids</taxon>
        <taxon>Malvales</taxon>
        <taxon>Malvaceae</taxon>
        <taxon>Malvoideae</taxon>
        <taxon>Hibiscus</taxon>
    </lineage>
</organism>
<keyword evidence="17" id="KW-1185">Reference proteome</keyword>
<reference evidence="16 17" key="1">
    <citation type="journal article" date="2024" name="G3 (Bethesda)">
        <title>Genome assembly of Hibiscus sabdariffa L. provides insights into metabolisms of medicinal natural products.</title>
        <authorList>
            <person name="Kim T."/>
        </authorList>
    </citation>
    <scope>NUCLEOTIDE SEQUENCE [LARGE SCALE GENOMIC DNA]</scope>
    <source>
        <strain evidence="16">TK-2024</strain>
        <tissue evidence="16">Old leaves</tissue>
    </source>
</reference>
<dbReference type="SFLD" id="SFLDG01169">
    <property type="entry name" value="NADPH_oxidase_subgroup_(NOX)"/>
    <property type="match status" value="1"/>
</dbReference>
<evidence type="ECO:0000313" key="17">
    <source>
        <dbReference type="Proteomes" id="UP001472677"/>
    </source>
</evidence>
<keyword evidence="12 13" id="KW-0472">Membrane</keyword>
<proteinExistence type="inferred from homology"/>
<evidence type="ECO:0000259" key="15">
    <source>
        <dbReference type="PROSITE" id="PS51384"/>
    </source>
</evidence>
<comment type="caution">
    <text evidence="16">The sequence shown here is derived from an EMBL/GenBank/DDBJ whole genome shotgun (WGS) entry which is preliminary data.</text>
</comment>
<feature type="transmembrane region" description="Helical" evidence="13">
    <location>
        <begin position="513"/>
        <end position="533"/>
    </location>
</feature>
<sequence>MKNEGGYSEVSSDTESIASERAAFSGPILVGGGNKRASKKSARFNLPREISMAKTNSTGSLAAFDSSSGNDDYVEITLDILDDSVAVHSVQGADGGHEDPELSLLAKRTLENKSASFRSYLLRNTSARIKQVSQELKRVVSRRSNAGRRLDRTESAAAQALKGLKFITTKTGASGNGWSSVDKRFDSLTASTNGFLHRSRFAECIGMNQSKEFAGELFQALARRHNVTGEFINKIQLKQFWDQISDESFDSRLQTFFDMVDKDADGRITEEEVKEIITLSASANKLSNIQKQAEEYAALIMEELDPDDAGYIMVDNLEMLLLQAPSQSVRVSDSRILSQMLSQKLKPTQENNPLKRWYDKTKYFIMDNWQRVWVMMLWLGIVGGLFAYKFVQYRNKAVFDVMGYCVCIAKGGAETLKFNMALILLPMCRNTITWLRNKTKLGTVVPFDDNLNFHKVIAVGITIGVILHGGAHLTCDFPRLLHATEEEYEPMKPFFGEEQPPNYWWFLKGVEGVTGIIMVVLMAIAFTLATPWFRRNKLNLPKFLKKLTGFNAFWYSHHLFVIVYTLLIVHGIYLYLTKKWYQKTTWMYLAVPITLYACERLTRALRSSIKSVKILKVAVYPGNVLALHMSKPQGFKYKSGQYMFVNCSAVSSFEWHPFSITSAPGDDYLSVHIRTLGDWTRQLKTVFSEVCQPPPAGKSGLLRAEGTDTSFPKILIDGPYGAPAQDYKKYDVVLLVGLGIGATPMISIVKDIINNMKIEEDSVPGSALENGNYNKNKNNKGFNFKTRKAYFYWVTREQGSFEWFKGIMDEVAEMDEKHVIELHNYCTSVYEEGDARSALIAMLQSLHHAKSGVDVVSGTRVKSHFAKPNWRQVYKKIALHHPDARIGVFYCGAPALTKELKQLALDFSHKTSTKFDFHKENF</sequence>
<dbReference type="SUPFAM" id="SSF52343">
    <property type="entry name" value="Ferredoxin reductase-like, C-terminal NADP-linked domain"/>
    <property type="match status" value="1"/>
</dbReference>
<dbReference type="InterPro" id="IPR050369">
    <property type="entry name" value="RBOH/FRE"/>
</dbReference>
<keyword evidence="11" id="KW-0560">Oxidoreductase</keyword>
<feature type="domain" description="EF-hand" evidence="14">
    <location>
        <begin position="248"/>
        <end position="283"/>
    </location>
</feature>
<dbReference type="Proteomes" id="UP001472677">
    <property type="component" value="Unassembled WGS sequence"/>
</dbReference>
<keyword evidence="3" id="KW-0575">Peroxidase</keyword>